<dbReference type="KEGG" id="slh:YH65_06605"/>
<evidence type="ECO:0000256" key="2">
    <source>
        <dbReference type="ARBA" id="ARBA00022692"/>
    </source>
</evidence>
<feature type="transmembrane region" description="Helical" evidence="5">
    <location>
        <begin position="170"/>
        <end position="191"/>
    </location>
</feature>
<protein>
    <recommendedName>
        <fullName evidence="5">Probable membrane transporter protein</fullName>
    </recommendedName>
</protein>
<feature type="transmembrane region" description="Helical" evidence="5">
    <location>
        <begin position="198"/>
        <end position="216"/>
    </location>
</feature>
<sequence>MFIELLLVGIFIGSMSGFFGIGGGMILVPILLAIGFEIKDAIGISIIQMVFSSVYGSYLNHKKGSLIVGEGIFVGIGGFAGGYLGGYVTHYVSDTVLQVLFLGILLFALFRLFFSKMHIDDSHSKTLNKGLLFFIGLLIGIFSITLGIGGSIILTPILVGLLHYPLKKAISAGLFFVVFSSIAGMISRLMIGTIDFQNGLIVAVGSLIGVFGGIWLKDHVHDTHHKSALMLLYLISLAILVRKMFFV</sequence>
<dbReference type="AlphaFoldDB" id="A0A7U4M1E2"/>
<dbReference type="PANTHER" id="PTHR43701">
    <property type="entry name" value="MEMBRANE TRANSPORTER PROTEIN MJ0441-RELATED"/>
    <property type="match status" value="1"/>
</dbReference>
<evidence type="ECO:0000313" key="7">
    <source>
        <dbReference type="Proteomes" id="UP000034444"/>
    </source>
</evidence>
<evidence type="ECO:0000313" key="6">
    <source>
        <dbReference type="EMBL" id="AKF25103.1"/>
    </source>
</evidence>
<feature type="transmembrane region" description="Helical" evidence="5">
    <location>
        <begin position="91"/>
        <end position="110"/>
    </location>
</feature>
<organism evidence="6 7">
    <name type="scientific">Sulfurovum lithotrophicum</name>
    <dbReference type="NCBI Taxonomy" id="206403"/>
    <lineage>
        <taxon>Bacteria</taxon>
        <taxon>Pseudomonadati</taxon>
        <taxon>Campylobacterota</taxon>
        <taxon>Epsilonproteobacteria</taxon>
        <taxon>Campylobacterales</taxon>
        <taxon>Sulfurovaceae</taxon>
        <taxon>Sulfurovum</taxon>
    </lineage>
</organism>
<evidence type="ECO:0000256" key="3">
    <source>
        <dbReference type="ARBA" id="ARBA00022989"/>
    </source>
</evidence>
<feature type="transmembrane region" description="Helical" evidence="5">
    <location>
        <begin position="66"/>
        <end position="85"/>
    </location>
</feature>
<feature type="transmembrane region" description="Helical" evidence="5">
    <location>
        <begin position="228"/>
        <end position="245"/>
    </location>
</feature>
<evidence type="ECO:0000256" key="5">
    <source>
        <dbReference type="RuleBase" id="RU363041"/>
    </source>
</evidence>
<keyword evidence="5" id="KW-1003">Cell membrane</keyword>
<accession>A0A7U4M1E2</accession>
<dbReference type="RefSeq" id="WP_046551184.1">
    <property type="nucleotide sequence ID" value="NZ_CP011308.1"/>
</dbReference>
<reference evidence="7" key="2">
    <citation type="journal article" date="2017" name="Stand. Genomic Sci.">
        <title>Complete genome sequence of the sulfur-oxidizing chemolithoautotrophic Sulfurovum lithotrophicum 42BKTT.</title>
        <authorList>
            <person name="Jeon W."/>
            <person name="Priscilla L."/>
            <person name="Park G."/>
            <person name="Lee H."/>
            <person name="Lee N."/>
            <person name="Lee D."/>
            <person name="Kwon H."/>
            <person name="Ahn I."/>
            <person name="Lee C."/>
            <person name="Lee H."/>
            <person name="Ahn J."/>
        </authorList>
    </citation>
    <scope>NUCLEOTIDE SEQUENCE [LARGE SCALE GENOMIC DNA]</scope>
    <source>
        <strain evidence="7">ATCC BAA-797 / 42BKT</strain>
    </source>
</reference>
<keyword evidence="2 5" id="KW-0812">Transmembrane</keyword>
<dbReference type="GO" id="GO:0005886">
    <property type="term" value="C:plasma membrane"/>
    <property type="evidence" value="ECO:0007669"/>
    <property type="project" value="UniProtKB-SubCell"/>
</dbReference>
<feature type="transmembrane region" description="Helical" evidence="5">
    <location>
        <begin position="41"/>
        <end position="59"/>
    </location>
</feature>
<dbReference type="InterPro" id="IPR051598">
    <property type="entry name" value="TSUP/Inactive_protease-like"/>
</dbReference>
<feature type="transmembrane region" description="Helical" evidence="5">
    <location>
        <begin position="131"/>
        <end position="164"/>
    </location>
</feature>
<dbReference type="InterPro" id="IPR002781">
    <property type="entry name" value="TM_pro_TauE-like"/>
</dbReference>
<comment type="similarity">
    <text evidence="5">Belongs to the 4-toluene sulfonate uptake permease (TSUP) (TC 2.A.102) family.</text>
</comment>
<keyword evidence="7" id="KW-1185">Reference proteome</keyword>
<evidence type="ECO:0000256" key="1">
    <source>
        <dbReference type="ARBA" id="ARBA00004141"/>
    </source>
</evidence>
<name>A0A7U4M1E2_9BACT</name>
<dbReference type="PANTHER" id="PTHR43701:SF2">
    <property type="entry name" value="MEMBRANE TRANSPORTER PROTEIN YJNA-RELATED"/>
    <property type="match status" value="1"/>
</dbReference>
<gene>
    <name evidence="6" type="ORF">YH65_06605</name>
</gene>
<keyword evidence="3 5" id="KW-1133">Transmembrane helix</keyword>
<comment type="subcellular location">
    <subcellularLocation>
        <location evidence="5">Cell membrane</location>
        <topology evidence="5">Multi-pass membrane protein</topology>
    </subcellularLocation>
    <subcellularLocation>
        <location evidence="1">Membrane</location>
        <topology evidence="1">Multi-pass membrane protein</topology>
    </subcellularLocation>
</comment>
<reference evidence="6 7" key="1">
    <citation type="submission" date="2015-04" db="EMBL/GenBank/DDBJ databases">
        <title>Complete genome sequence of Sulfurovum lithotrophicum ATCC BAA-797T.</title>
        <authorList>
            <person name="Ahn J."/>
            <person name="Park G."/>
            <person name="Jeon W."/>
            <person name="Jang Y."/>
            <person name="Jang M."/>
            <person name="Lee H."/>
            <person name="Lee H."/>
        </authorList>
    </citation>
    <scope>NUCLEOTIDE SEQUENCE [LARGE SCALE GENOMIC DNA]</scope>
    <source>
        <strain evidence="7">ATCC BAA-797 / 42BKT</strain>
    </source>
</reference>
<dbReference type="EMBL" id="CP011308">
    <property type="protein sequence ID" value="AKF25103.1"/>
    <property type="molecule type" value="Genomic_DNA"/>
</dbReference>
<dbReference type="Proteomes" id="UP000034444">
    <property type="component" value="Chromosome"/>
</dbReference>
<dbReference type="OrthoDB" id="5329774at2"/>
<feature type="transmembrane region" description="Helical" evidence="5">
    <location>
        <begin position="7"/>
        <end position="35"/>
    </location>
</feature>
<dbReference type="Pfam" id="PF01925">
    <property type="entry name" value="TauE"/>
    <property type="match status" value="1"/>
</dbReference>
<proteinExistence type="inferred from homology"/>
<evidence type="ECO:0000256" key="4">
    <source>
        <dbReference type="ARBA" id="ARBA00023136"/>
    </source>
</evidence>
<keyword evidence="4 5" id="KW-0472">Membrane</keyword>